<proteinExistence type="predicted"/>
<sequence length="109" mass="12276">MQTKTLAGNNTPEFIKWMSEKAIAFEKASLDLLMAAYEDGVDTTHVKDYMGSIMEMNRVMMAAGVFHRVNVMKSKDINLPESEMVAVAAHEVYKETLARLEKFRGKSEA</sequence>
<organism evidence="1 2">
    <name type="scientific">Serratia phage CHI14</name>
    <dbReference type="NCBI Taxonomy" id="2006941"/>
    <lineage>
        <taxon>Viruses</taxon>
        <taxon>Duplodnaviria</taxon>
        <taxon>Heunggongvirae</taxon>
        <taxon>Uroviricota</taxon>
        <taxon>Caudoviricetes</taxon>
        <taxon>Pantevenvirales</taxon>
        <taxon>Straboviridae</taxon>
        <taxon>Tevenvirinae</taxon>
        <taxon>Winklervirus</taxon>
        <taxon>Winklervirus chi14</taxon>
    </lineage>
</organism>
<accession>A0A1Z1LXG0</accession>
<dbReference type="RefSeq" id="YP_009609408.1">
    <property type="nucleotide sequence ID" value="NC_041996.1"/>
</dbReference>
<name>A0A1Z1LXG0_9CAUD</name>
<reference evidence="1 2" key="1">
    <citation type="submission" date="2017-04" db="EMBL/GenBank/DDBJ databases">
        <title>Environmental T4-family bacteriophages evolve to escape abortive infection via multiple routes in a bacterial host employing altruistic suicide through Type III toxin-antitoxin systems.</title>
        <authorList>
            <person name="Chen B."/>
            <person name="Salmond G.P.C."/>
            <person name="Akusobi C."/>
            <person name="Fang X."/>
        </authorList>
    </citation>
    <scope>NUCLEOTIDE SEQUENCE [LARGE SCALE GENOMIC DNA]</scope>
</reference>
<evidence type="ECO:0000313" key="2">
    <source>
        <dbReference type="Proteomes" id="UP000225148"/>
    </source>
</evidence>
<evidence type="ECO:0000313" key="1">
    <source>
        <dbReference type="EMBL" id="ARW57506.1"/>
    </source>
</evidence>
<keyword evidence="2" id="KW-1185">Reference proteome</keyword>
<dbReference type="EMBL" id="MF036690">
    <property type="protein sequence ID" value="ARW57506.1"/>
    <property type="molecule type" value="Genomic_DNA"/>
</dbReference>
<dbReference type="Proteomes" id="UP000225148">
    <property type="component" value="Segment"/>
</dbReference>
<dbReference type="GeneID" id="40085492"/>
<protein>
    <submittedName>
        <fullName evidence="1">Uncharacterized protein</fullName>
    </submittedName>
</protein>
<dbReference type="KEGG" id="vg:40085492"/>